<dbReference type="RefSeq" id="WP_394829522.1">
    <property type="nucleotide sequence ID" value="NZ_CP089984.1"/>
</dbReference>
<accession>A0ABZ2MBN8</accession>
<dbReference type="EMBL" id="CP089984">
    <property type="protein sequence ID" value="WXB19923.1"/>
    <property type="molecule type" value="Genomic_DNA"/>
</dbReference>
<gene>
    <name evidence="1" type="ORF">LZC94_22205</name>
</gene>
<keyword evidence="2" id="KW-1185">Reference proteome</keyword>
<proteinExistence type="predicted"/>
<reference evidence="1 2" key="1">
    <citation type="submission" date="2021-12" db="EMBL/GenBank/DDBJ databases">
        <title>Discovery of the Pendulisporaceae a myxobacterial family with distinct sporulation behavior and unique specialized metabolism.</title>
        <authorList>
            <person name="Garcia R."/>
            <person name="Popoff A."/>
            <person name="Bader C.D."/>
            <person name="Loehr J."/>
            <person name="Walesch S."/>
            <person name="Walt C."/>
            <person name="Boldt J."/>
            <person name="Bunk B."/>
            <person name="Haeckl F.J.F.P.J."/>
            <person name="Gunesch A.P."/>
            <person name="Birkelbach J."/>
            <person name="Nuebel U."/>
            <person name="Pietschmann T."/>
            <person name="Bach T."/>
            <person name="Mueller R."/>
        </authorList>
    </citation>
    <scope>NUCLEOTIDE SEQUENCE [LARGE SCALE GENOMIC DNA]</scope>
    <source>
        <strain evidence="1 2">MSr11954</strain>
    </source>
</reference>
<evidence type="ECO:0000313" key="2">
    <source>
        <dbReference type="Proteomes" id="UP001370348"/>
    </source>
</evidence>
<evidence type="ECO:0008006" key="3">
    <source>
        <dbReference type="Google" id="ProtNLM"/>
    </source>
</evidence>
<sequence length="659" mass="74828">MLALDAETLQARMDAPCTPDLGARHVLELHADVEPLLGEVVDVVPSPSGTVVDYAVKELPLQAVRELLTLIDRLTARGLAVQNDVALPREQETITDPRRIREVLRALMANRAGARAVSEQGRPLTRLVPADITPELALPLEWHTDDVFPNPPFSIEMVSHFSVYRFTVTRIEARGERLATAVPTRIERSRHRAWIRARPRENDMFISFTHPRWPELRIRRPLIDLSLDGAAFDTQRLSDMLYPGLAIQDLSIQSDDRERFDFRGIIRHVGHPGDWSGEDVAGILLLPRSEDDGRRWRDQVLRLLCPNTRADGTFAAQVWELLDRAGYFSLSGKSHNDFLPQREGFGEFCHRISNAPHLGCQVVRPSGRGVEGSVAAIRPYERSTFFYQTARHPNHVTARGQVLRDIHLDIMTRTYRDSPNTDWLMAMVQETARFPRLAYYDIPRRYVDSGRSYILPFRALQTRTFDRMSPWPDATETTFAVANDEERALVCEVLGRTKNPIYLDALDLVPERFDLSSICDVWGKAGILRKREVLVARTQAGPMVAAIVELVGEGVHLFGLLDSVRIVPLRDEVLPNEMLVQLLDHVREFYKSHHKAMFTYHFEGGDNKNDMGHALDAGFQDMGGAFLILLRWELVPEMLEQIYQVAAPRDLPPLPHTTP</sequence>
<protein>
    <recommendedName>
        <fullName evidence="3">PilZ domain-containing protein</fullName>
    </recommendedName>
</protein>
<evidence type="ECO:0000313" key="1">
    <source>
        <dbReference type="EMBL" id="WXB19923.1"/>
    </source>
</evidence>
<dbReference type="Proteomes" id="UP001370348">
    <property type="component" value="Chromosome"/>
</dbReference>
<organism evidence="1 2">
    <name type="scientific">Pendulispora albinea</name>
    <dbReference type="NCBI Taxonomy" id="2741071"/>
    <lineage>
        <taxon>Bacteria</taxon>
        <taxon>Pseudomonadati</taxon>
        <taxon>Myxococcota</taxon>
        <taxon>Myxococcia</taxon>
        <taxon>Myxococcales</taxon>
        <taxon>Sorangiineae</taxon>
        <taxon>Pendulisporaceae</taxon>
        <taxon>Pendulispora</taxon>
    </lineage>
</organism>
<name>A0ABZ2MBN8_9BACT</name>